<sequence>MKLKKIASLMLAGVMAVSMLAGCQNANVDPEQPTDPETPTATGYSVEMASNLSDAAKKDYIAFEDNADDLTALEDALGNMSWTTTAGNTALPKVVTAVHDWDAVDTSLVVKDFINGAGLKENQLVYNDMWNALLNNRLEDDETVKYGLLYVIDGTVDVNKALKQVANKVENLLENLPNVNVSDTARYTFDYTVSVSVANKALDVIDWYNGSANFIAVTVTRVPTAA</sequence>
<dbReference type="EMBL" id="DXBJ01000007">
    <property type="protein sequence ID" value="HIZ57142.1"/>
    <property type="molecule type" value="Genomic_DNA"/>
</dbReference>
<name>A0A9D2FEL2_9FIRM</name>
<dbReference type="PROSITE" id="PS51257">
    <property type="entry name" value="PROKAR_LIPOPROTEIN"/>
    <property type="match status" value="1"/>
</dbReference>
<evidence type="ECO:0008006" key="4">
    <source>
        <dbReference type="Google" id="ProtNLM"/>
    </source>
</evidence>
<proteinExistence type="predicted"/>
<feature type="chain" id="PRO_5038671970" description="Lipoprotein" evidence="1">
    <location>
        <begin position="27"/>
        <end position="226"/>
    </location>
</feature>
<comment type="caution">
    <text evidence="2">The sequence shown here is derived from an EMBL/GenBank/DDBJ whole genome shotgun (WGS) entry which is preliminary data.</text>
</comment>
<protein>
    <recommendedName>
        <fullName evidence="4">Lipoprotein</fullName>
    </recommendedName>
</protein>
<reference evidence="2" key="2">
    <citation type="submission" date="2021-04" db="EMBL/GenBank/DDBJ databases">
        <authorList>
            <person name="Gilroy R."/>
        </authorList>
    </citation>
    <scope>NUCLEOTIDE SEQUENCE</scope>
    <source>
        <strain evidence="2">ChiBcec16-3735</strain>
    </source>
</reference>
<dbReference type="AlphaFoldDB" id="A0A9D2FEL2"/>
<evidence type="ECO:0000313" key="3">
    <source>
        <dbReference type="Proteomes" id="UP000824065"/>
    </source>
</evidence>
<dbReference type="Proteomes" id="UP000824065">
    <property type="component" value="Unassembled WGS sequence"/>
</dbReference>
<keyword evidence="1" id="KW-0732">Signal</keyword>
<gene>
    <name evidence="2" type="ORF">H9725_00915</name>
</gene>
<evidence type="ECO:0000313" key="2">
    <source>
        <dbReference type="EMBL" id="HIZ57142.1"/>
    </source>
</evidence>
<organism evidence="2 3">
    <name type="scientific">Candidatus Faecalibacterium gallistercoris</name>
    <dbReference type="NCBI Taxonomy" id="2838579"/>
    <lineage>
        <taxon>Bacteria</taxon>
        <taxon>Bacillati</taxon>
        <taxon>Bacillota</taxon>
        <taxon>Clostridia</taxon>
        <taxon>Eubacteriales</taxon>
        <taxon>Oscillospiraceae</taxon>
        <taxon>Faecalibacterium</taxon>
    </lineage>
</organism>
<feature type="signal peptide" evidence="1">
    <location>
        <begin position="1"/>
        <end position="26"/>
    </location>
</feature>
<reference evidence="2" key="1">
    <citation type="journal article" date="2021" name="PeerJ">
        <title>Extensive microbial diversity within the chicken gut microbiome revealed by metagenomics and culture.</title>
        <authorList>
            <person name="Gilroy R."/>
            <person name="Ravi A."/>
            <person name="Getino M."/>
            <person name="Pursley I."/>
            <person name="Horton D.L."/>
            <person name="Alikhan N.F."/>
            <person name="Baker D."/>
            <person name="Gharbi K."/>
            <person name="Hall N."/>
            <person name="Watson M."/>
            <person name="Adriaenssens E.M."/>
            <person name="Foster-Nyarko E."/>
            <person name="Jarju S."/>
            <person name="Secka A."/>
            <person name="Antonio M."/>
            <person name="Oren A."/>
            <person name="Chaudhuri R.R."/>
            <person name="La Ragione R."/>
            <person name="Hildebrand F."/>
            <person name="Pallen M.J."/>
        </authorList>
    </citation>
    <scope>NUCLEOTIDE SEQUENCE</scope>
    <source>
        <strain evidence="2">ChiBcec16-3735</strain>
    </source>
</reference>
<evidence type="ECO:0000256" key="1">
    <source>
        <dbReference type="SAM" id="SignalP"/>
    </source>
</evidence>
<accession>A0A9D2FEL2</accession>